<dbReference type="PANTHER" id="PTHR42928">
    <property type="entry name" value="TRICARBOXYLATE-BINDING PROTEIN"/>
    <property type="match status" value="1"/>
</dbReference>
<dbReference type="Gene3D" id="3.40.190.150">
    <property type="entry name" value="Bordetella uptake gene, domain 1"/>
    <property type="match status" value="1"/>
</dbReference>
<dbReference type="RefSeq" id="WP_163651509.1">
    <property type="nucleotide sequence ID" value="NZ_JAAGRN010000002.1"/>
</dbReference>
<gene>
    <name evidence="3" type="ORF">G3I67_02980</name>
</gene>
<dbReference type="InterPro" id="IPR042100">
    <property type="entry name" value="Bug_dom1"/>
</dbReference>
<dbReference type="PANTHER" id="PTHR42928:SF5">
    <property type="entry name" value="BLR1237 PROTEIN"/>
    <property type="match status" value="1"/>
</dbReference>
<dbReference type="InterPro" id="IPR005064">
    <property type="entry name" value="BUG"/>
</dbReference>
<dbReference type="EMBL" id="JAAGRN010000002">
    <property type="protein sequence ID" value="NDY82188.1"/>
    <property type="molecule type" value="Genomic_DNA"/>
</dbReference>
<comment type="similarity">
    <text evidence="1">Belongs to the UPF0065 (bug) family.</text>
</comment>
<dbReference type="SUPFAM" id="SSF53850">
    <property type="entry name" value="Periplasmic binding protein-like II"/>
    <property type="match status" value="1"/>
</dbReference>
<feature type="chain" id="PRO_5025425387" evidence="2">
    <location>
        <begin position="27"/>
        <end position="322"/>
    </location>
</feature>
<reference evidence="3" key="1">
    <citation type="submission" date="2020-02" db="EMBL/GenBank/DDBJ databases">
        <authorList>
            <person name="Chen W.-M."/>
        </authorList>
    </citation>
    <scope>NUCLEOTIDE SEQUENCE</scope>
    <source>
        <strain evidence="3">NBD-18</strain>
    </source>
</reference>
<dbReference type="Gene3D" id="3.40.190.10">
    <property type="entry name" value="Periplasmic binding protein-like II"/>
    <property type="match status" value="1"/>
</dbReference>
<dbReference type="AlphaFoldDB" id="A0A6B2QX09"/>
<evidence type="ECO:0000256" key="1">
    <source>
        <dbReference type="ARBA" id="ARBA00006987"/>
    </source>
</evidence>
<organism evidence="3">
    <name type="scientific">Sheuella amnicola</name>
    <dbReference type="NCBI Taxonomy" id="2707330"/>
    <lineage>
        <taxon>Bacteria</taxon>
        <taxon>Pseudomonadati</taxon>
        <taxon>Pseudomonadota</taxon>
        <taxon>Betaproteobacteria</taxon>
        <taxon>Burkholderiales</taxon>
        <taxon>Alcaligenaceae</taxon>
        <taxon>Sheuella</taxon>
    </lineage>
</organism>
<dbReference type="PIRSF" id="PIRSF017082">
    <property type="entry name" value="YflP"/>
    <property type="match status" value="1"/>
</dbReference>
<sequence length="322" mass="33520">MSAYRLIHRILNISLGALLVCGMAQAQDKTTRIVVPFAAGAVQDTLARSLNNELGAALKQTVIVENKAGAGGTIGTALVAKAAPDGSVLDLAAASHLIAKYLYGNLSYDPMTSFAPAAYVGNASYILMVPGDLPVSSVADFIKLVKASPGKFNYASAGNGSATHLSMAYFAASAGLEMEHIPTKSTGEAVTEVLSGRAQAVIAANVGALGFKDDKRVKLLAVTSPKRSKFIPDLPTVAESGLPGYEFTSWFGLLAPAGTPKPVLDSIQDAMATVLKNPAVQERLAKQGIESEILTNAQFADILKQSDVQMAEVVKKSGAKVQ</sequence>
<proteinExistence type="inferred from homology"/>
<dbReference type="Pfam" id="PF03401">
    <property type="entry name" value="TctC"/>
    <property type="match status" value="1"/>
</dbReference>
<accession>A0A6B2QX09</accession>
<feature type="signal peptide" evidence="2">
    <location>
        <begin position="1"/>
        <end position="26"/>
    </location>
</feature>
<evidence type="ECO:0000313" key="3">
    <source>
        <dbReference type="EMBL" id="NDY82188.1"/>
    </source>
</evidence>
<dbReference type="CDD" id="cd13578">
    <property type="entry name" value="PBP2_Bug27"/>
    <property type="match status" value="1"/>
</dbReference>
<evidence type="ECO:0000256" key="2">
    <source>
        <dbReference type="SAM" id="SignalP"/>
    </source>
</evidence>
<name>A0A6B2QX09_9BURK</name>
<comment type="caution">
    <text evidence="3">The sequence shown here is derived from an EMBL/GenBank/DDBJ whole genome shotgun (WGS) entry which is preliminary data.</text>
</comment>
<keyword evidence="2" id="KW-0732">Signal</keyword>
<protein>
    <submittedName>
        <fullName evidence="3">Tripartite tricarboxylate transporter substrate binding protein</fullName>
    </submittedName>
</protein>